<gene>
    <name evidence="1" type="ORF">TPAB3V08_LOCUS5163</name>
</gene>
<protein>
    <recommendedName>
        <fullName evidence="3">NADH dehydrogenase subunit 4L</fullName>
    </recommendedName>
</protein>
<proteinExistence type="predicted"/>
<accession>A0ABN7NQS7</accession>
<name>A0ABN7NQS7_TIMPD</name>
<sequence>MGTLILSPLDHRGDVGMMMMQSGMVVCMLLPAALATAARMKLAAVSCLHPQCR</sequence>
<evidence type="ECO:0000313" key="1">
    <source>
        <dbReference type="EMBL" id="CAG2058189.1"/>
    </source>
</evidence>
<evidence type="ECO:0008006" key="3">
    <source>
        <dbReference type="Google" id="ProtNLM"/>
    </source>
</evidence>
<organism evidence="1 2">
    <name type="scientific">Timema podura</name>
    <name type="common">Walking stick</name>
    <dbReference type="NCBI Taxonomy" id="61482"/>
    <lineage>
        <taxon>Eukaryota</taxon>
        <taxon>Metazoa</taxon>
        <taxon>Ecdysozoa</taxon>
        <taxon>Arthropoda</taxon>
        <taxon>Hexapoda</taxon>
        <taxon>Insecta</taxon>
        <taxon>Pterygota</taxon>
        <taxon>Neoptera</taxon>
        <taxon>Polyneoptera</taxon>
        <taxon>Phasmatodea</taxon>
        <taxon>Timematodea</taxon>
        <taxon>Timematoidea</taxon>
        <taxon>Timematidae</taxon>
        <taxon>Timema</taxon>
    </lineage>
</organism>
<comment type="caution">
    <text evidence="1">The sequence shown here is derived from an EMBL/GenBank/DDBJ whole genome shotgun (WGS) entry which is preliminary data.</text>
</comment>
<dbReference type="EMBL" id="CAJPIN010006780">
    <property type="protein sequence ID" value="CAG2058189.1"/>
    <property type="molecule type" value="Genomic_DNA"/>
</dbReference>
<keyword evidence="2" id="KW-1185">Reference proteome</keyword>
<reference evidence="1" key="1">
    <citation type="submission" date="2021-03" db="EMBL/GenBank/DDBJ databases">
        <authorList>
            <person name="Tran Van P."/>
        </authorList>
    </citation>
    <scope>NUCLEOTIDE SEQUENCE</scope>
</reference>
<feature type="non-terminal residue" evidence="1">
    <location>
        <position position="53"/>
    </location>
</feature>
<dbReference type="Proteomes" id="UP001153148">
    <property type="component" value="Unassembled WGS sequence"/>
</dbReference>
<evidence type="ECO:0000313" key="2">
    <source>
        <dbReference type="Proteomes" id="UP001153148"/>
    </source>
</evidence>